<sequence>MIKHSRSIGGLVDEFGLRDLLKLSRLRFFNLYVKPYPECVKIYGRFRGVKFETGIQLECVSFSNHKVSRVSLKPVEQIPACEVECFLYLSFNDSIIECSEIDRYPLEEYYLKKSFALY</sequence>
<dbReference type="Proteomes" id="UP001604277">
    <property type="component" value="Unassembled WGS sequence"/>
</dbReference>
<dbReference type="EMBL" id="JBFOLJ010000018">
    <property type="protein sequence ID" value="KAL2464558.1"/>
    <property type="molecule type" value="Genomic_DNA"/>
</dbReference>
<gene>
    <name evidence="1" type="ORF">Fot_52514</name>
</gene>
<accession>A0ABD1PMH7</accession>
<name>A0ABD1PMH7_9LAMI</name>
<protein>
    <submittedName>
        <fullName evidence="1">Transcription termination factor</fullName>
    </submittedName>
</protein>
<proteinExistence type="predicted"/>
<evidence type="ECO:0000313" key="1">
    <source>
        <dbReference type="EMBL" id="KAL2464558.1"/>
    </source>
</evidence>
<keyword evidence="2" id="KW-1185">Reference proteome</keyword>
<evidence type="ECO:0000313" key="2">
    <source>
        <dbReference type="Proteomes" id="UP001604277"/>
    </source>
</evidence>
<dbReference type="AlphaFoldDB" id="A0ABD1PMH7"/>
<comment type="caution">
    <text evidence="1">The sequence shown here is derived from an EMBL/GenBank/DDBJ whole genome shotgun (WGS) entry which is preliminary data.</text>
</comment>
<organism evidence="1 2">
    <name type="scientific">Forsythia ovata</name>
    <dbReference type="NCBI Taxonomy" id="205694"/>
    <lineage>
        <taxon>Eukaryota</taxon>
        <taxon>Viridiplantae</taxon>
        <taxon>Streptophyta</taxon>
        <taxon>Embryophyta</taxon>
        <taxon>Tracheophyta</taxon>
        <taxon>Spermatophyta</taxon>
        <taxon>Magnoliopsida</taxon>
        <taxon>eudicotyledons</taxon>
        <taxon>Gunneridae</taxon>
        <taxon>Pentapetalae</taxon>
        <taxon>asterids</taxon>
        <taxon>lamiids</taxon>
        <taxon>Lamiales</taxon>
        <taxon>Oleaceae</taxon>
        <taxon>Forsythieae</taxon>
        <taxon>Forsythia</taxon>
    </lineage>
</organism>
<reference evidence="2" key="1">
    <citation type="submission" date="2024-07" db="EMBL/GenBank/DDBJ databases">
        <title>Two chromosome-level genome assemblies of Korean endemic species Abeliophyllum distichum and Forsythia ovata (Oleaceae).</title>
        <authorList>
            <person name="Jang H."/>
        </authorList>
    </citation>
    <scope>NUCLEOTIDE SEQUENCE [LARGE SCALE GENOMIC DNA]</scope>
</reference>